<dbReference type="GO" id="GO:0005886">
    <property type="term" value="C:plasma membrane"/>
    <property type="evidence" value="ECO:0007669"/>
    <property type="project" value="UniProtKB-UniRule"/>
</dbReference>
<comment type="function">
    <text evidence="9">Essential subunit of the Sec protein translocation channel SecYEG. Clamps together the 2 halves of SecY. May contact the channel plug during translocation.</text>
</comment>
<dbReference type="Pfam" id="PF00584">
    <property type="entry name" value="SecE"/>
    <property type="match status" value="1"/>
</dbReference>
<comment type="caution">
    <text evidence="10">The sequence shown here is derived from an EMBL/GenBank/DDBJ whole genome shotgun (WGS) entry which is preliminary data.</text>
</comment>
<comment type="similarity">
    <text evidence="9">Belongs to the SecE/SEC61-gamma family.</text>
</comment>
<dbReference type="GO" id="GO:0009306">
    <property type="term" value="P:protein secretion"/>
    <property type="evidence" value="ECO:0007669"/>
    <property type="project" value="UniProtKB-UniRule"/>
</dbReference>
<dbReference type="GO" id="GO:0043952">
    <property type="term" value="P:protein transport by the Sec complex"/>
    <property type="evidence" value="ECO:0007669"/>
    <property type="project" value="UniProtKB-UniRule"/>
</dbReference>
<feature type="transmembrane region" description="Helical" evidence="9">
    <location>
        <begin position="46"/>
        <end position="70"/>
    </location>
</feature>
<sequence>MAVQAESSASVIDTVKLVFAASLLIAGIAGFYYFASYALVYRVVGILAVFGIAVSLFFTTAIGQTVWGFLTEAKMEVRKVIWPTRQETIQATMLVVIVVFGVGLILWLMDMVLFWAVGLLTGQKV</sequence>
<dbReference type="NCBIfam" id="TIGR00964">
    <property type="entry name" value="secE_bact"/>
    <property type="match status" value="1"/>
</dbReference>
<keyword evidence="4 9" id="KW-0812">Transmembrane</keyword>
<dbReference type="InterPro" id="IPR038379">
    <property type="entry name" value="SecE_sf"/>
</dbReference>
<keyword evidence="3 9" id="KW-1003">Cell membrane</keyword>
<comment type="caution">
    <text evidence="9">Lacks conserved residue(s) required for the propagation of feature annotation.</text>
</comment>
<reference evidence="10 11" key="1">
    <citation type="journal article" date="2018" name="Aquat. Microb. Ecol.">
        <title>Gammaproteobacterial methanotrophs dominate.</title>
        <authorList>
            <person name="Rissanen A.J."/>
            <person name="Saarenheimo J."/>
            <person name="Tiirola M."/>
            <person name="Peura S."/>
            <person name="Aalto S.L."/>
            <person name="Karvinen A."/>
            <person name="Nykanen H."/>
        </authorList>
    </citation>
    <scope>NUCLEOTIDE SEQUENCE [LARGE SCALE GENOMIC DNA]</scope>
    <source>
        <strain evidence="10">AMbin10</strain>
    </source>
</reference>
<proteinExistence type="inferred from homology"/>
<evidence type="ECO:0000313" key="11">
    <source>
        <dbReference type="Proteomes" id="UP000249396"/>
    </source>
</evidence>
<keyword evidence="2 9" id="KW-0813">Transport</keyword>
<dbReference type="PANTHER" id="PTHR33910:SF1">
    <property type="entry name" value="PROTEIN TRANSLOCASE SUBUNIT SECE"/>
    <property type="match status" value="1"/>
</dbReference>
<dbReference type="AlphaFoldDB" id="A0A2W4RLF2"/>
<dbReference type="GO" id="GO:0065002">
    <property type="term" value="P:intracellular protein transmembrane transport"/>
    <property type="evidence" value="ECO:0007669"/>
    <property type="project" value="UniProtKB-UniRule"/>
</dbReference>
<comment type="subunit">
    <text evidence="9">Component of the Sec protein translocase complex. Heterotrimer consisting of SecY, SecE and SecG subunits. The heterotrimers can form oligomers, although 1 heterotrimer is thought to be able to translocate proteins. Interacts with the ribosome. Interacts with SecDF, and other proteins may be involved. Interacts with SecA.</text>
</comment>
<comment type="subcellular location">
    <subcellularLocation>
        <location evidence="1">Membrane</location>
    </subcellularLocation>
</comment>
<keyword evidence="7 9" id="KW-0811">Translocation</keyword>
<keyword evidence="6 9" id="KW-1133">Transmembrane helix</keyword>
<accession>A0A2W4RLF2</accession>
<dbReference type="GO" id="GO:0006605">
    <property type="term" value="P:protein targeting"/>
    <property type="evidence" value="ECO:0007669"/>
    <property type="project" value="UniProtKB-UniRule"/>
</dbReference>
<evidence type="ECO:0000256" key="3">
    <source>
        <dbReference type="ARBA" id="ARBA00022475"/>
    </source>
</evidence>
<feature type="transmembrane region" description="Helical" evidence="9">
    <location>
        <begin position="91"/>
        <end position="117"/>
    </location>
</feature>
<feature type="transmembrane region" description="Helical" evidence="9">
    <location>
        <begin position="17"/>
        <end position="40"/>
    </location>
</feature>
<dbReference type="Gene3D" id="1.20.5.1030">
    <property type="entry name" value="Preprotein translocase secy subunit"/>
    <property type="match status" value="1"/>
</dbReference>
<dbReference type="PANTHER" id="PTHR33910">
    <property type="entry name" value="PROTEIN TRANSLOCASE SUBUNIT SECE"/>
    <property type="match status" value="1"/>
</dbReference>
<organism evidence="10 11">
    <name type="scientific">Candidatus Methylumidiphilus alinenensis</name>
    <dbReference type="NCBI Taxonomy" id="2202197"/>
    <lineage>
        <taxon>Bacteria</taxon>
        <taxon>Pseudomonadati</taxon>
        <taxon>Pseudomonadota</taxon>
        <taxon>Gammaproteobacteria</taxon>
        <taxon>Methylococcales</taxon>
        <taxon>Candidatus Methylumidiphilus</taxon>
    </lineage>
</organism>
<evidence type="ECO:0000256" key="1">
    <source>
        <dbReference type="ARBA" id="ARBA00004370"/>
    </source>
</evidence>
<dbReference type="EMBL" id="QJPH01000175">
    <property type="protein sequence ID" value="PZN83833.1"/>
    <property type="molecule type" value="Genomic_DNA"/>
</dbReference>
<evidence type="ECO:0000256" key="5">
    <source>
        <dbReference type="ARBA" id="ARBA00022927"/>
    </source>
</evidence>
<evidence type="ECO:0000256" key="6">
    <source>
        <dbReference type="ARBA" id="ARBA00022989"/>
    </source>
</evidence>
<dbReference type="GO" id="GO:0008320">
    <property type="term" value="F:protein transmembrane transporter activity"/>
    <property type="evidence" value="ECO:0007669"/>
    <property type="project" value="UniProtKB-UniRule"/>
</dbReference>
<dbReference type="InterPro" id="IPR005807">
    <property type="entry name" value="SecE_bac"/>
</dbReference>
<protein>
    <recommendedName>
        <fullName evidence="9">Protein translocase subunit SecE</fullName>
    </recommendedName>
</protein>
<keyword evidence="5 9" id="KW-0653">Protein transport</keyword>
<evidence type="ECO:0000256" key="8">
    <source>
        <dbReference type="ARBA" id="ARBA00023136"/>
    </source>
</evidence>
<evidence type="ECO:0000256" key="7">
    <source>
        <dbReference type="ARBA" id="ARBA00023010"/>
    </source>
</evidence>
<evidence type="ECO:0000256" key="4">
    <source>
        <dbReference type="ARBA" id="ARBA00022692"/>
    </source>
</evidence>
<evidence type="ECO:0000313" key="10">
    <source>
        <dbReference type="EMBL" id="PZN83833.1"/>
    </source>
</evidence>
<evidence type="ECO:0000256" key="9">
    <source>
        <dbReference type="HAMAP-Rule" id="MF_00422"/>
    </source>
</evidence>
<name>A0A2W4RLF2_9GAMM</name>
<dbReference type="Proteomes" id="UP000249396">
    <property type="component" value="Unassembled WGS sequence"/>
</dbReference>
<gene>
    <name evidence="9 10" type="primary">secE</name>
    <name evidence="10" type="ORF">DM484_03655</name>
</gene>
<keyword evidence="8 9" id="KW-0472">Membrane</keyword>
<dbReference type="InterPro" id="IPR001901">
    <property type="entry name" value="Translocase_SecE/Sec61-g"/>
</dbReference>
<dbReference type="PRINTS" id="PR01650">
    <property type="entry name" value="SECETRNLCASE"/>
</dbReference>
<dbReference type="HAMAP" id="MF_00422">
    <property type="entry name" value="SecE"/>
    <property type="match status" value="1"/>
</dbReference>
<evidence type="ECO:0000256" key="2">
    <source>
        <dbReference type="ARBA" id="ARBA00022448"/>
    </source>
</evidence>
<dbReference type="PROSITE" id="PS01067">
    <property type="entry name" value="SECE_SEC61G"/>
    <property type="match status" value="1"/>
</dbReference>